<dbReference type="Proteomes" id="UP000567179">
    <property type="component" value="Unassembled WGS sequence"/>
</dbReference>
<accession>A0A8H5B8Y0</accession>
<gene>
    <name evidence="1" type="ORF">D9619_010809</name>
</gene>
<sequence>MSSFAEERAASVVFILAVSPAAPSSSTHERKFRSNSKLYPVAPAELKASIFADVICTAKGSFTFMSVVAGVVVEWLLAPTFVTRRDGLGGAQSGAKQKCVRFFPLVSALTLAQLSPCSVTLLFSSAAKSRVLSKGSTVSGVISFIACEMRWVLCALDYPLGRLCATLINELICPRRLSSLNVHASPCTLRRHYPFGVLAADVTLVSYSPPFFRLIPDSLLNDANPRRTLWRTTATGEVCILYDPEFFTDRDHAPTQIPDVLDLRGKLQVSREGATAARRIDARD</sequence>
<dbReference type="AlphaFoldDB" id="A0A8H5B8Y0"/>
<evidence type="ECO:0000313" key="2">
    <source>
        <dbReference type="Proteomes" id="UP000567179"/>
    </source>
</evidence>
<keyword evidence="2" id="KW-1185">Reference proteome</keyword>
<comment type="caution">
    <text evidence="1">The sequence shown here is derived from an EMBL/GenBank/DDBJ whole genome shotgun (WGS) entry which is preliminary data.</text>
</comment>
<dbReference type="EMBL" id="JAACJJ010000030">
    <property type="protein sequence ID" value="KAF5318812.1"/>
    <property type="molecule type" value="Genomic_DNA"/>
</dbReference>
<organism evidence="1 2">
    <name type="scientific">Psilocybe cf. subviscida</name>
    <dbReference type="NCBI Taxonomy" id="2480587"/>
    <lineage>
        <taxon>Eukaryota</taxon>
        <taxon>Fungi</taxon>
        <taxon>Dikarya</taxon>
        <taxon>Basidiomycota</taxon>
        <taxon>Agaricomycotina</taxon>
        <taxon>Agaricomycetes</taxon>
        <taxon>Agaricomycetidae</taxon>
        <taxon>Agaricales</taxon>
        <taxon>Agaricineae</taxon>
        <taxon>Strophariaceae</taxon>
        <taxon>Psilocybe</taxon>
    </lineage>
</organism>
<reference evidence="1 2" key="1">
    <citation type="journal article" date="2020" name="ISME J.">
        <title>Uncovering the hidden diversity of litter-decomposition mechanisms in mushroom-forming fungi.</title>
        <authorList>
            <person name="Floudas D."/>
            <person name="Bentzer J."/>
            <person name="Ahren D."/>
            <person name="Johansson T."/>
            <person name="Persson P."/>
            <person name="Tunlid A."/>
        </authorList>
    </citation>
    <scope>NUCLEOTIDE SEQUENCE [LARGE SCALE GENOMIC DNA]</scope>
    <source>
        <strain evidence="1 2">CBS 101986</strain>
    </source>
</reference>
<evidence type="ECO:0000313" key="1">
    <source>
        <dbReference type="EMBL" id="KAF5318812.1"/>
    </source>
</evidence>
<proteinExistence type="predicted"/>
<protein>
    <submittedName>
        <fullName evidence="1">Uncharacterized protein</fullName>
    </submittedName>
</protein>
<name>A0A8H5B8Y0_9AGAR</name>